<dbReference type="GO" id="GO:0016757">
    <property type="term" value="F:glycosyltransferase activity"/>
    <property type="evidence" value="ECO:0007669"/>
    <property type="project" value="InterPro"/>
</dbReference>
<evidence type="ECO:0000313" key="3">
    <source>
        <dbReference type="Proteomes" id="UP000245429"/>
    </source>
</evidence>
<sequence length="335" mass="38384">MKLLYIGNKLTKHGINATTVETLGKALQEEGYEVVSVSDKKNFFHRILEMAVACAFQKNVDYVLIDTYSTKAFWYAFLCSQICRIRDIRYIPVLHGGNLPERLKRNPRLTRMIFAHAYKNSAPSGYLKSVFESHGYTNVVFIPNSIAIEQYPFKRREQFKPDLLWVRAFAEIYNPEMAVYVLQKIAETYPEASLTMVGPDKENLLEEVKQLADKLKLNVTFTGKLAKEDWWKLSESFDFFINTTHFDNTPVSVMEAMALGIPVISTNVGGLPFLLEDKKDAILVSDGSVEEMTSAILELIQNPLKAKQLVYEARDKAGQWDWEEVKTLWKELFLG</sequence>
<dbReference type="PANTHER" id="PTHR12526">
    <property type="entry name" value="GLYCOSYLTRANSFERASE"/>
    <property type="match status" value="1"/>
</dbReference>
<dbReference type="Gene3D" id="3.40.50.2000">
    <property type="entry name" value="Glycogen Phosphorylase B"/>
    <property type="match status" value="2"/>
</dbReference>
<dbReference type="Proteomes" id="UP000245429">
    <property type="component" value="Chromosome"/>
</dbReference>
<dbReference type="EMBL" id="CP029463">
    <property type="protein sequence ID" value="AWM15257.1"/>
    <property type="molecule type" value="Genomic_DNA"/>
</dbReference>
<dbReference type="PANTHER" id="PTHR12526:SF630">
    <property type="entry name" value="GLYCOSYLTRANSFERASE"/>
    <property type="match status" value="1"/>
</dbReference>
<organism evidence="2 3">
    <name type="scientific">Flavobacterium sediminis</name>
    <dbReference type="NCBI Taxonomy" id="2201181"/>
    <lineage>
        <taxon>Bacteria</taxon>
        <taxon>Pseudomonadati</taxon>
        <taxon>Bacteroidota</taxon>
        <taxon>Flavobacteriia</taxon>
        <taxon>Flavobacteriales</taxon>
        <taxon>Flavobacteriaceae</taxon>
        <taxon>Flavobacterium</taxon>
    </lineage>
</organism>
<keyword evidence="2" id="KW-0808">Transferase</keyword>
<accession>A0A2U8QYF6</accession>
<reference evidence="2 3" key="1">
    <citation type="submission" date="2018-05" db="EMBL/GenBank/DDBJ databases">
        <title>Flavobacterium sp. MEBiC07310.</title>
        <authorList>
            <person name="Baek K."/>
        </authorList>
    </citation>
    <scope>NUCLEOTIDE SEQUENCE [LARGE SCALE GENOMIC DNA]</scope>
    <source>
        <strain evidence="2 3">MEBiC07310</strain>
    </source>
</reference>
<gene>
    <name evidence="2" type="ORF">DI487_03440</name>
</gene>
<dbReference type="SUPFAM" id="SSF53756">
    <property type="entry name" value="UDP-Glycosyltransferase/glycogen phosphorylase"/>
    <property type="match status" value="1"/>
</dbReference>
<dbReference type="RefSeq" id="WP_109570595.1">
    <property type="nucleotide sequence ID" value="NZ_CP029463.1"/>
</dbReference>
<feature type="domain" description="Glycosyl transferase family 1" evidence="1">
    <location>
        <begin position="159"/>
        <end position="315"/>
    </location>
</feature>
<dbReference type="KEGG" id="fse:DI487_03440"/>
<name>A0A2U8QYF6_9FLAO</name>
<proteinExistence type="predicted"/>
<dbReference type="InterPro" id="IPR001296">
    <property type="entry name" value="Glyco_trans_1"/>
</dbReference>
<evidence type="ECO:0000313" key="2">
    <source>
        <dbReference type="EMBL" id="AWM15257.1"/>
    </source>
</evidence>
<dbReference type="Pfam" id="PF00534">
    <property type="entry name" value="Glycos_transf_1"/>
    <property type="match status" value="1"/>
</dbReference>
<protein>
    <submittedName>
        <fullName evidence="2">Glycosyl transferase family 1</fullName>
    </submittedName>
</protein>
<keyword evidence="3" id="KW-1185">Reference proteome</keyword>
<evidence type="ECO:0000259" key="1">
    <source>
        <dbReference type="Pfam" id="PF00534"/>
    </source>
</evidence>
<dbReference type="AlphaFoldDB" id="A0A2U8QYF6"/>
<dbReference type="OrthoDB" id="139410at2"/>
<dbReference type="CDD" id="cd03801">
    <property type="entry name" value="GT4_PimA-like"/>
    <property type="match status" value="1"/>
</dbReference>